<dbReference type="InterPro" id="IPR036280">
    <property type="entry name" value="Multihaem_cyt_sf"/>
</dbReference>
<dbReference type="CDD" id="cd08168">
    <property type="entry name" value="Cytochrom_C3"/>
    <property type="match status" value="1"/>
</dbReference>
<dbReference type="NCBIfam" id="TIGR01905">
    <property type="entry name" value="paired_CXXCH_1"/>
    <property type="match status" value="2"/>
</dbReference>
<dbReference type="Pfam" id="PF09699">
    <property type="entry name" value="Paired_CXXCH_1"/>
    <property type="match status" value="4"/>
</dbReference>
<organism evidence="3 4">
    <name type="scientific">Lutimonas vermicola</name>
    <dbReference type="NCBI Taxonomy" id="414288"/>
    <lineage>
        <taxon>Bacteria</taxon>
        <taxon>Pseudomonadati</taxon>
        <taxon>Bacteroidota</taxon>
        <taxon>Flavobacteriia</taxon>
        <taxon>Flavobacteriales</taxon>
        <taxon>Flavobacteriaceae</taxon>
        <taxon>Lutimonas</taxon>
    </lineage>
</organism>
<dbReference type="InterPro" id="IPR010177">
    <property type="entry name" value="Paired_CXXCH_1"/>
</dbReference>
<feature type="domain" description="Doubled CXXCH motif" evidence="2">
    <location>
        <begin position="164"/>
        <end position="198"/>
    </location>
</feature>
<sequence length="362" mass="40881">MKTLKNLWKSNRDLYRFWIVRYICLLVLFIGPPLVAQTGADNACVECHKTVVNKSILHGPAATACSSCHETNGKKHPQEGVVGFNYYAEGAELCYSCHTELQEEHDLRYKHEPLKKGECATCHEVHSSEDPKFLKARAPELCFTCHTEFKDKQGMAKTLHTASFEGDACTQCHTPHASKQKKLLLDKSRQLCLNCHNKSIKKEDGTILTNIGQHLAESSYEHKALKKKCTSCHNPHFSDRKLLLTENFTIGSYAKGIPENFTLCFDCHNPNLLKEEKTTTVTQFRTGDRNLHYVHVNKEKGRNCTTCHDIHAANNTKLIGTTVKFGRWDMPLNYIDNENGGTCATGCHKERSYSRVPVVAVE</sequence>
<dbReference type="Proteomes" id="UP001474120">
    <property type="component" value="Unassembled WGS sequence"/>
</dbReference>
<dbReference type="PANTHER" id="PTHR35038">
    <property type="entry name" value="DISSIMILATORY SULFITE REDUCTASE SIRA"/>
    <property type="match status" value="1"/>
</dbReference>
<evidence type="ECO:0000256" key="1">
    <source>
        <dbReference type="ARBA" id="ARBA00022729"/>
    </source>
</evidence>
<dbReference type="Gene3D" id="3.90.10.10">
    <property type="entry name" value="Cytochrome C3"/>
    <property type="match status" value="1"/>
</dbReference>
<dbReference type="EMBL" id="JBCDNA010000001">
    <property type="protein sequence ID" value="MEL4455106.1"/>
    <property type="molecule type" value="Genomic_DNA"/>
</dbReference>
<comment type="caution">
    <text evidence="3">The sequence shown here is derived from an EMBL/GenBank/DDBJ whole genome shotgun (WGS) entry which is preliminary data.</text>
</comment>
<dbReference type="SUPFAM" id="SSF48695">
    <property type="entry name" value="Multiheme cytochromes"/>
    <property type="match status" value="1"/>
</dbReference>
<accession>A0ABU9KY36</accession>
<proteinExistence type="predicted"/>
<keyword evidence="4" id="KW-1185">Reference proteome</keyword>
<protein>
    <submittedName>
        <fullName evidence="3">Cytochrome c3 family protein</fullName>
    </submittedName>
</protein>
<evidence type="ECO:0000313" key="4">
    <source>
        <dbReference type="Proteomes" id="UP001474120"/>
    </source>
</evidence>
<gene>
    <name evidence="3" type="ORF">AABB81_04315</name>
</gene>
<feature type="domain" description="Doubled CXXCH motif" evidence="2">
    <location>
        <begin position="111"/>
        <end position="150"/>
    </location>
</feature>
<feature type="domain" description="Doubled CXXCH motif" evidence="2">
    <location>
        <begin position="222"/>
        <end position="270"/>
    </location>
</feature>
<dbReference type="InterPro" id="IPR051829">
    <property type="entry name" value="Multiheme_Cytochr_ET"/>
</dbReference>
<feature type="domain" description="Doubled CXXCH motif" evidence="2">
    <location>
        <begin position="58"/>
        <end position="101"/>
    </location>
</feature>
<keyword evidence="1" id="KW-0732">Signal</keyword>
<reference evidence="3 4" key="1">
    <citation type="submission" date="2024-04" db="EMBL/GenBank/DDBJ databases">
        <title>whole genome sequencing of Lutimonas vermicola strain IMCC1616.</title>
        <authorList>
            <person name="Bae S.S."/>
        </authorList>
    </citation>
    <scope>NUCLEOTIDE SEQUENCE [LARGE SCALE GENOMIC DNA]</scope>
    <source>
        <strain evidence="3 4">IMCC1616</strain>
    </source>
</reference>
<name>A0ABU9KY36_9FLAO</name>
<evidence type="ECO:0000259" key="2">
    <source>
        <dbReference type="Pfam" id="PF09699"/>
    </source>
</evidence>
<evidence type="ECO:0000313" key="3">
    <source>
        <dbReference type="EMBL" id="MEL4455106.1"/>
    </source>
</evidence>
<dbReference type="PANTHER" id="PTHR35038:SF6">
    <property type="entry name" value="SURFACE LOCALIZED DECAHEME CYTOCHROME C LIPOPROTEIN"/>
    <property type="match status" value="1"/>
</dbReference>
<dbReference type="Gene3D" id="1.10.1130.10">
    <property type="entry name" value="Flavocytochrome C3, Chain A"/>
    <property type="match status" value="1"/>
</dbReference>
<dbReference type="RefSeq" id="WP_342158866.1">
    <property type="nucleotide sequence ID" value="NZ_JBCDNA010000001.1"/>
</dbReference>